<organism evidence="2">
    <name type="scientific">Cladocopium goreaui</name>
    <dbReference type="NCBI Taxonomy" id="2562237"/>
    <lineage>
        <taxon>Eukaryota</taxon>
        <taxon>Sar</taxon>
        <taxon>Alveolata</taxon>
        <taxon>Dinophyceae</taxon>
        <taxon>Suessiales</taxon>
        <taxon>Symbiodiniaceae</taxon>
        <taxon>Cladocopium</taxon>
    </lineage>
</organism>
<dbReference type="OrthoDB" id="415690at2759"/>
<name>A0A9P1CC83_9DINO</name>
<reference evidence="3 4" key="2">
    <citation type="submission" date="2024-05" db="EMBL/GenBank/DDBJ databases">
        <authorList>
            <person name="Chen Y."/>
            <person name="Shah S."/>
            <person name="Dougan E. K."/>
            <person name="Thang M."/>
            <person name="Chan C."/>
        </authorList>
    </citation>
    <scope>NUCLEOTIDE SEQUENCE [LARGE SCALE GENOMIC DNA]</scope>
</reference>
<proteinExistence type="predicted"/>
<dbReference type="EMBL" id="CAMXCT010001185">
    <property type="protein sequence ID" value="CAI3987626.1"/>
    <property type="molecule type" value="Genomic_DNA"/>
</dbReference>
<keyword evidence="3" id="KW-0695">RNA-directed DNA polymerase</keyword>
<dbReference type="GO" id="GO:0003964">
    <property type="term" value="F:RNA-directed DNA polymerase activity"/>
    <property type="evidence" value="ECO:0007669"/>
    <property type="project" value="UniProtKB-KW"/>
</dbReference>
<dbReference type="Proteomes" id="UP001152797">
    <property type="component" value="Unassembled WGS sequence"/>
</dbReference>
<evidence type="ECO:0000313" key="4">
    <source>
        <dbReference type="Proteomes" id="UP001152797"/>
    </source>
</evidence>
<sequence length="1243" mass="136378">MSIDAFYRMMLHFSAACVWKDDLLERRQSKIVTKTVWSVQDTSTLLLLKGTFFRARTCRAATVLIMPNGPYIYVPLAHAGTLLGKITTFEDKHTLAADALLVKLQQALRRLSQRRSSWDERVAFFQWIMRGAIAYVPLVGLPPPIELHKIDAAFQHLLLAGLCVRSTVERMSLLVAASSGGLQIPSVVESVLAAAASDLLLLLSGYTTASILARDALREVLFLPGAEAEQATGLVVQAIRLLAHYGIYINVQTDRFTSRVLDGLPAQSAHLLVGPYKSTPPSVTVARVGFVANTSRLLFQSWDMEGRPAHSWSAVGLYQEVLPPAFLFTPLQCSRAVAHAQAIARRTECSLLRPGFPPPQIPEEWPATAWEHPALSASPRADYLDSFTPFPTGADFGIFSDGGFSGGDKASFSCQARSFGDPPGYWDSSTVMTSPIVSRLPTAYGNAACDIHTAELMGMIAGLRYRSPAIGTCMLGVLRSANIPLVTRVQTTLQRLKKSWVSPPTALPSLRLHQITFPDQWNVQKLEAERHVWYSQIAFCEFGLVGVDVRSHQVGAKVPMPIIVQGNEAQDRLCGTALQQPLPHPVLLPSGGTFAFLSIQRTMVTSPARAAVRALLRQQALSEWQRRPVQGKLASLQQRVFTASLDPHFYTSCSTLPASSILRLAHDPHTVDLSATIFRCVRLIGGGWTEQLKVQPEYARVAQFLYERNLLDTPCTCPLCRLSPGTPRHTTMDCPVTKPLADALRSIFEQHLQKLDGRGTISSAARAWQRSLSQQGQAHLLQEPDPVSARQWPLLSAWRWLVHIPSRQAELTSDVAGHSVSAVLAEGESDLAHRGVLPMDFGNAIYCGRAVLLLSIRFSAWCSTPAGHGVLQQLRWLAPTQPILVARLQAELGTVPASSQAFWVSLSQFRRVPIRTGTSLSWSFHLSWDDAKSLYTPAAPVTCSLVLSQPSVSAPPAGKRNSVRFHRNFALCLVRSDWSLCLHQLPADNSLSSTLWPLELRGASSICPTPDHTICLCPDCAHSWMHLAASSPIRVLRPAAPRESQYRSANRPQLPSHQTLAPSLPPEALGAHPCFNHSHRIDCLSAFAGAPDLNPIFTTVISNMRREGALLCAAAHVKTFPQGRTKLWLTCGKEAFRSAIATRGGTTSILVDEAKFERFSHRQAVAHPEAKVIVTGVRQGSVRKLCPALGTTRLRWAQHAFVVIKKPKKVSFAPQLPRVHDAEWVGGHPPLQEKSRRAVQALM</sequence>
<gene>
    <name evidence="2" type="ORF">C1SCF055_LOCUS14881</name>
</gene>
<keyword evidence="3" id="KW-0808">Transferase</keyword>
<dbReference type="AlphaFoldDB" id="A0A9P1CC83"/>
<accession>A0A9P1CC83</accession>
<dbReference type="EMBL" id="CAMXCT020001185">
    <property type="protein sequence ID" value="CAL1141001.1"/>
    <property type="molecule type" value="Genomic_DNA"/>
</dbReference>
<keyword evidence="3" id="KW-0548">Nucleotidyltransferase</keyword>
<feature type="compositionally biased region" description="Polar residues" evidence="1">
    <location>
        <begin position="1046"/>
        <end position="1061"/>
    </location>
</feature>
<evidence type="ECO:0000313" key="2">
    <source>
        <dbReference type="EMBL" id="CAI3987626.1"/>
    </source>
</evidence>
<evidence type="ECO:0000256" key="1">
    <source>
        <dbReference type="SAM" id="MobiDB-lite"/>
    </source>
</evidence>
<evidence type="ECO:0000313" key="3">
    <source>
        <dbReference type="EMBL" id="CAL4774938.1"/>
    </source>
</evidence>
<keyword evidence="4" id="KW-1185">Reference proteome</keyword>
<comment type="caution">
    <text evidence="2">The sequence shown here is derived from an EMBL/GenBank/DDBJ whole genome shotgun (WGS) entry which is preliminary data.</text>
</comment>
<reference evidence="2" key="1">
    <citation type="submission" date="2022-10" db="EMBL/GenBank/DDBJ databases">
        <authorList>
            <person name="Chen Y."/>
            <person name="Dougan E. K."/>
            <person name="Chan C."/>
            <person name="Rhodes N."/>
            <person name="Thang M."/>
        </authorList>
    </citation>
    <scope>NUCLEOTIDE SEQUENCE</scope>
</reference>
<dbReference type="EMBL" id="CAMXCT030001185">
    <property type="protein sequence ID" value="CAL4774938.1"/>
    <property type="molecule type" value="Genomic_DNA"/>
</dbReference>
<protein>
    <submittedName>
        <fullName evidence="3">Reverse transcriptase domain-containing protein</fullName>
    </submittedName>
</protein>
<feature type="region of interest" description="Disordered" evidence="1">
    <location>
        <begin position="1041"/>
        <end position="1062"/>
    </location>
</feature>